<evidence type="ECO:0000259" key="2">
    <source>
        <dbReference type="PROSITE" id="PS50975"/>
    </source>
</evidence>
<keyword evidence="4" id="KW-1185">Reference proteome</keyword>
<feature type="domain" description="ATP-grasp" evidence="2">
    <location>
        <begin position="74"/>
        <end position="278"/>
    </location>
</feature>
<dbReference type="RefSeq" id="WP_155318189.1">
    <property type="nucleotide sequence ID" value="NZ_AP021874.1"/>
</dbReference>
<protein>
    <recommendedName>
        <fullName evidence="2">ATP-grasp domain-containing protein</fullName>
    </recommendedName>
</protein>
<name>A0A5K7YPA4_9BACT</name>
<proteinExistence type="predicted"/>
<keyword evidence="1" id="KW-0067">ATP-binding</keyword>
<dbReference type="PROSITE" id="PS50975">
    <property type="entry name" value="ATP_GRASP"/>
    <property type="match status" value="1"/>
</dbReference>
<dbReference type="GO" id="GO:0018169">
    <property type="term" value="F:ribosomal S6-glutamic acid ligase activity"/>
    <property type="evidence" value="ECO:0007669"/>
    <property type="project" value="TreeGrafter"/>
</dbReference>
<dbReference type="EMBL" id="AP021874">
    <property type="protein sequence ID" value="BBO70223.1"/>
    <property type="molecule type" value="Genomic_DNA"/>
</dbReference>
<evidence type="ECO:0000256" key="1">
    <source>
        <dbReference type="PROSITE-ProRule" id="PRU00409"/>
    </source>
</evidence>
<gene>
    <name evidence="3" type="ORF">DSCA_41530</name>
</gene>
<dbReference type="Gene3D" id="3.30.470.20">
    <property type="entry name" value="ATP-grasp fold, B domain"/>
    <property type="match status" value="1"/>
</dbReference>
<dbReference type="KEGG" id="dalk:DSCA_41530"/>
<sequence>MILSFHPCYEADTNILCAGRLPDEKDLSAIQAADAVILPQGCREVLYRMARKNCPHVFPDYDARFQYPGKTGQAKLFKTLEAPHPRTWVFEDTAHFRRRYGAVGDAGFPLVLKLDWGGEGDTVFLLQSGSDLAKALSKAEAYERSGQRGFVLQTVVPGSQRTLRVAVVGQTQRTYWRVQDHPFRFGTSVAKGARVDPDSDPDLRRKGSTLVRRFCRQTRINLAGFDLIFDESKEPGMDARPFFLEINYFFGRSGLGGSERFYVLLQTEIDNWLASLGLGTALPPADAAARETP</sequence>
<evidence type="ECO:0000313" key="3">
    <source>
        <dbReference type="EMBL" id="BBO70223.1"/>
    </source>
</evidence>
<reference evidence="3 4" key="1">
    <citation type="submission" date="2019-11" db="EMBL/GenBank/DDBJ databases">
        <title>Comparative genomics of hydrocarbon-degrading Desulfosarcina strains.</title>
        <authorList>
            <person name="Watanabe M."/>
            <person name="Kojima H."/>
            <person name="Fukui M."/>
        </authorList>
    </citation>
    <scope>NUCLEOTIDE SEQUENCE [LARGE SCALE GENOMIC DNA]</scope>
    <source>
        <strain evidence="3 4">PL12</strain>
    </source>
</reference>
<evidence type="ECO:0000313" key="4">
    <source>
        <dbReference type="Proteomes" id="UP000427906"/>
    </source>
</evidence>
<dbReference type="GO" id="GO:0005737">
    <property type="term" value="C:cytoplasm"/>
    <property type="evidence" value="ECO:0007669"/>
    <property type="project" value="TreeGrafter"/>
</dbReference>
<dbReference type="PANTHER" id="PTHR21621">
    <property type="entry name" value="RIBOSOMAL PROTEIN S6 MODIFICATION PROTEIN"/>
    <property type="match status" value="1"/>
</dbReference>
<dbReference type="OrthoDB" id="5495824at2"/>
<dbReference type="GO" id="GO:0009432">
    <property type="term" value="P:SOS response"/>
    <property type="evidence" value="ECO:0007669"/>
    <property type="project" value="TreeGrafter"/>
</dbReference>
<dbReference type="AlphaFoldDB" id="A0A5K7YPA4"/>
<keyword evidence="1" id="KW-0547">Nucleotide-binding</keyword>
<dbReference type="Proteomes" id="UP000427906">
    <property type="component" value="Chromosome"/>
</dbReference>
<dbReference type="GO" id="GO:0005524">
    <property type="term" value="F:ATP binding"/>
    <property type="evidence" value="ECO:0007669"/>
    <property type="project" value="UniProtKB-UniRule"/>
</dbReference>
<organism evidence="3 4">
    <name type="scientific">Desulfosarcina alkanivorans</name>
    <dbReference type="NCBI Taxonomy" id="571177"/>
    <lineage>
        <taxon>Bacteria</taxon>
        <taxon>Pseudomonadati</taxon>
        <taxon>Thermodesulfobacteriota</taxon>
        <taxon>Desulfobacteria</taxon>
        <taxon>Desulfobacterales</taxon>
        <taxon>Desulfosarcinaceae</taxon>
        <taxon>Desulfosarcina</taxon>
    </lineage>
</organism>
<dbReference type="GO" id="GO:0046872">
    <property type="term" value="F:metal ion binding"/>
    <property type="evidence" value="ECO:0007669"/>
    <property type="project" value="InterPro"/>
</dbReference>
<dbReference type="InterPro" id="IPR011761">
    <property type="entry name" value="ATP-grasp"/>
</dbReference>
<dbReference type="PANTHER" id="PTHR21621:SF0">
    <property type="entry name" value="BETA-CITRYLGLUTAMATE SYNTHASE B-RELATED"/>
    <property type="match status" value="1"/>
</dbReference>
<accession>A0A5K7YPA4</accession>
<dbReference type="SUPFAM" id="SSF56059">
    <property type="entry name" value="Glutathione synthetase ATP-binding domain-like"/>
    <property type="match status" value="1"/>
</dbReference>